<organism evidence="1 2">
    <name type="scientific">Goodea atripinnis</name>
    <dbReference type="NCBI Taxonomy" id="208336"/>
    <lineage>
        <taxon>Eukaryota</taxon>
        <taxon>Metazoa</taxon>
        <taxon>Chordata</taxon>
        <taxon>Craniata</taxon>
        <taxon>Vertebrata</taxon>
        <taxon>Euteleostomi</taxon>
        <taxon>Actinopterygii</taxon>
        <taxon>Neopterygii</taxon>
        <taxon>Teleostei</taxon>
        <taxon>Neoteleostei</taxon>
        <taxon>Acanthomorphata</taxon>
        <taxon>Ovalentaria</taxon>
        <taxon>Atherinomorphae</taxon>
        <taxon>Cyprinodontiformes</taxon>
        <taxon>Goodeidae</taxon>
        <taxon>Goodea</taxon>
    </lineage>
</organism>
<evidence type="ECO:0000313" key="2">
    <source>
        <dbReference type="Proteomes" id="UP001476798"/>
    </source>
</evidence>
<dbReference type="InterPro" id="IPR008991">
    <property type="entry name" value="Translation_prot_SH3-like_sf"/>
</dbReference>
<dbReference type="GO" id="GO:0005840">
    <property type="term" value="C:ribosome"/>
    <property type="evidence" value="ECO:0007669"/>
    <property type="project" value="UniProtKB-KW"/>
</dbReference>
<dbReference type="EMBL" id="JAHRIO010080462">
    <property type="protein sequence ID" value="MEQ2184546.1"/>
    <property type="molecule type" value="Genomic_DNA"/>
</dbReference>
<reference evidence="1 2" key="1">
    <citation type="submission" date="2021-06" db="EMBL/GenBank/DDBJ databases">
        <authorList>
            <person name="Palmer J.M."/>
        </authorList>
    </citation>
    <scope>NUCLEOTIDE SEQUENCE [LARGE SCALE GENOMIC DNA]</scope>
    <source>
        <strain evidence="1 2">GA_2019</strain>
        <tissue evidence="1">Muscle</tissue>
    </source>
</reference>
<name>A0ABV0PM92_9TELE</name>
<dbReference type="SUPFAM" id="SSF50104">
    <property type="entry name" value="Translation proteins SH3-like domain"/>
    <property type="match status" value="1"/>
</dbReference>
<dbReference type="Proteomes" id="UP001476798">
    <property type="component" value="Unassembled WGS sequence"/>
</dbReference>
<keyword evidence="1" id="KW-0689">Ribosomal protein</keyword>
<accession>A0ABV0PM92</accession>
<dbReference type="Gene3D" id="4.10.950.10">
    <property type="entry name" value="Ribosomal protein L2, domain 3"/>
    <property type="match status" value="1"/>
</dbReference>
<comment type="caution">
    <text evidence="1">The sequence shown here is derived from an EMBL/GenBank/DDBJ whole genome shotgun (WGS) entry which is preliminary data.</text>
</comment>
<keyword evidence="1" id="KW-0687">Ribonucleoprotein</keyword>
<proteinExistence type="predicted"/>
<evidence type="ECO:0000313" key="1">
    <source>
        <dbReference type="EMBL" id="MEQ2184546.1"/>
    </source>
</evidence>
<gene>
    <name evidence="1" type="primary">MRPL2_2</name>
    <name evidence="1" type="ORF">GOODEAATRI_009091</name>
</gene>
<dbReference type="InterPro" id="IPR014726">
    <property type="entry name" value="Ribosomal_uL2_dom3"/>
</dbReference>
<sequence>MVTVGRVSNIDHNKRIIGKAGRNRWLGIRPSSGLWKRKGGWAGRKIKPLPPMKSYVFLLRKFHVSLFREYHRTL</sequence>
<keyword evidence="2" id="KW-1185">Reference proteome</keyword>
<protein>
    <submittedName>
        <fullName evidence="1">54S ribosomal protein L2 mitochondrial</fullName>
    </submittedName>
</protein>